<feature type="transmembrane region" description="Helical" evidence="1">
    <location>
        <begin position="111"/>
        <end position="130"/>
    </location>
</feature>
<dbReference type="InterPro" id="IPR055514">
    <property type="entry name" value="DUF7087"/>
</dbReference>
<feature type="transmembrane region" description="Helical" evidence="1">
    <location>
        <begin position="142"/>
        <end position="163"/>
    </location>
</feature>
<evidence type="ECO:0000259" key="2">
    <source>
        <dbReference type="Pfam" id="PF23346"/>
    </source>
</evidence>
<gene>
    <name evidence="3" type="primary">Acey_s0222.g2628</name>
    <name evidence="3" type="ORF">Y032_0222g2628</name>
</gene>
<name>A0A016SI02_9BILA</name>
<dbReference type="Proteomes" id="UP000024635">
    <property type="component" value="Unassembled WGS sequence"/>
</dbReference>
<dbReference type="AlphaFoldDB" id="A0A016SI02"/>
<proteinExistence type="predicted"/>
<dbReference type="OrthoDB" id="5795694at2759"/>
<keyword evidence="1" id="KW-0812">Transmembrane</keyword>
<keyword evidence="1" id="KW-1133">Transmembrane helix</keyword>
<dbReference type="Pfam" id="PF23346">
    <property type="entry name" value="DUF7087"/>
    <property type="match status" value="1"/>
</dbReference>
<dbReference type="EMBL" id="JARK01001558">
    <property type="protein sequence ID" value="EYB90250.1"/>
    <property type="molecule type" value="Genomic_DNA"/>
</dbReference>
<evidence type="ECO:0000313" key="3">
    <source>
        <dbReference type="EMBL" id="EYB90250.1"/>
    </source>
</evidence>
<feature type="transmembrane region" description="Helical" evidence="1">
    <location>
        <begin position="37"/>
        <end position="60"/>
    </location>
</feature>
<dbReference type="PANTHER" id="PTHR36940">
    <property type="entry name" value="PROTEIN CBG20338"/>
    <property type="match status" value="1"/>
</dbReference>
<feature type="domain" description="DUF7087" evidence="2">
    <location>
        <begin position="35"/>
        <end position="166"/>
    </location>
</feature>
<evidence type="ECO:0000313" key="4">
    <source>
        <dbReference type="Proteomes" id="UP000024635"/>
    </source>
</evidence>
<accession>A0A016SI02</accession>
<evidence type="ECO:0000256" key="1">
    <source>
        <dbReference type="SAM" id="Phobius"/>
    </source>
</evidence>
<keyword evidence="4" id="KW-1185">Reference proteome</keyword>
<sequence length="170" mass="19752">MHTVWSDGLGQGRSALTCLVCGLLRKEDKSPYGDFEFPYIVGTLRALQFACCSLQILMIYCESGNIGFIPFIYYNTICVVYTLHIFRRWYLNIDGRFDLHQLIREPENTTKIQYSIALFTPTILSVLIYISVRLHNSFIKFVWTITCVFEMIMAIGLISLEFYEVFVLQN</sequence>
<keyword evidence="1" id="KW-0472">Membrane</keyword>
<comment type="caution">
    <text evidence="3">The sequence shown here is derived from an EMBL/GenBank/DDBJ whole genome shotgun (WGS) entry which is preliminary data.</text>
</comment>
<reference evidence="4" key="1">
    <citation type="journal article" date="2015" name="Nat. Genet.">
        <title>The genome and transcriptome of the zoonotic hookworm Ancylostoma ceylanicum identify infection-specific gene families.</title>
        <authorList>
            <person name="Schwarz E.M."/>
            <person name="Hu Y."/>
            <person name="Antoshechkin I."/>
            <person name="Miller M.M."/>
            <person name="Sternberg P.W."/>
            <person name="Aroian R.V."/>
        </authorList>
    </citation>
    <scope>NUCLEOTIDE SEQUENCE</scope>
    <source>
        <strain evidence="4">HY135</strain>
    </source>
</reference>
<protein>
    <recommendedName>
        <fullName evidence="2">DUF7087 domain-containing protein</fullName>
    </recommendedName>
</protein>
<dbReference type="PANTHER" id="PTHR36940:SF1">
    <property type="entry name" value="DUF3278 DOMAIN-CONTAINING PROTEIN"/>
    <property type="match status" value="1"/>
</dbReference>
<organism evidence="3 4">
    <name type="scientific">Ancylostoma ceylanicum</name>
    <dbReference type="NCBI Taxonomy" id="53326"/>
    <lineage>
        <taxon>Eukaryota</taxon>
        <taxon>Metazoa</taxon>
        <taxon>Ecdysozoa</taxon>
        <taxon>Nematoda</taxon>
        <taxon>Chromadorea</taxon>
        <taxon>Rhabditida</taxon>
        <taxon>Rhabditina</taxon>
        <taxon>Rhabditomorpha</taxon>
        <taxon>Strongyloidea</taxon>
        <taxon>Ancylostomatidae</taxon>
        <taxon>Ancylostomatinae</taxon>
        <taxon>Ancylostoma</taxon>
    </lineage>
</organism>
<feature type="transmembrane region" description="Helical" evidence="1">
    <location>
        <begin position="72"/>
        <end position="91"/>
    </location>
</feature>